<proteinExistence type="predicted"/>
<dbReference type="CDD" id="cd02440">
    <property type="entry name" value="AdoMet_MTases"/>
    <property type="match status" value="1"/>
</dbReference>
<dbReference type="GO" id="GO:0042054">
    <property type="term" value="F:histone methyltransferase activity"/>
    <property type="evidence" value="ECO:0007669"/>
    <property type="project" value="TreeGrafter"/>
</dbReference>
<organism evidence="1">
    <name type="scientific">uncultured Caudovirales phage</name>
    <dbReference type="NCBI Taxonomy" id="2100421"/>
    <lineage>
        <taxon>Viruses</taxon>
        <taxon>Duplodnaviria</taxon>
        <taxon>Heunggongvirae</taxon>
        <taxon>Uroviricota</taxon>
        <taxon>Caudoviricetes</taxon>
        <taxon>Peduoviridae</taxon>
        <taxon>Maltschvirus</taxon>
        <taxon>Maltschvirus maltsch</taxon>
    </lineage>
</organism>
<dbReference type="PANTHER" id="PTHR11006">
    <property type="entry name" value="PROTEIN ARGININE N-METHYLTRANSFERASE"/>
    <property type="match status" value="1"/>
</dbReference>
<evidence type="ECO:0000313" key="1">
    <source>
        <dbReference type="EMBL" id="CAB4129136.1"/>
    </source>
</evidence>
<dbReference type="InterPro" id="IPR029063">
    <property type="entry name" value="SAM-dependent_MTases_sf"/>
</dbReference>
<dbReference type="EMBL" id="LR796233">
    <property type="protein sequence ID" value="CAB4129136.1"/>
    <property type="molecule type" value="Genomic_DNA"/>
</dbReference>
<reference evidence="1" key="1">
    <citation type="submission" date="2020-04" db="EMBL/GenBank/DDBJ databases">
        <authorList>
            <person name="Chiriac C."/>
            <person name="Salcher M."/>
            <person name="Ghai R."/>
            <person name="Kavagutti S V."/>
        </authorList>
    </citation>
    <scope>NUCLEOTIDE SEQUENCE</scope>
</reference>
<dbReference type="InterPro" id="IPR025799">
    <property type="entry name" value="Arg_MeTrfase"/>
</dbReference>
<dbReference type="SUPFAM" id="SSF53335">
    <property type="entry name" value="S-adenosyl-L-methionine-dependent methyltransferases"/>
    <property type="match status" value="1"/>
</dbReference>
<dbReference type="Pfam" id="PF06325">
    <property type="entry name" value="PrmA"/>
    <property type="match status" value="1"/>
</dbReference>
<sequence>MTNNTITTTEEEFNWFSNNGVFMPMINDTGRNVFYKAAIERAVKDKVVCDIGTGTGFLSVLSAKAGAKKVYAVEMDPGRADFAKRMIHSVGLSDVVEVINENFLDTEISADIYVSETIGTQVFNENIIAIAEHARKNGGVFIPSTFELTVKIFKNHPIFPIVQTGSDAFEFQPDIEIDDKFESLINAGFQQRHSLGNTLYRANCIHNLFKELPKFDDLRLTLQYETDPIIVDLNQPVNMEDIKIVVPADKVDMNDVGVCAVLFWRAKYQDLTMDVTDTIWGNPSKIIMDRVRDATKPITMWYDHSIADWRLTF</sequence>
<dbReference type="Gene3D" id="3.40.50.150">
    <property type="entry name" value="Vaccinia Virus protein VP39"/>
    <property type="match status" value="1"/>
</dbReference>
<protein>
    <submittedName>
        <fullName evidence="1">AdoMet_MTases domain containing protein</fullName>
    </submittedName>
</protein>
<name>A0A6J5L7A5_9CAUD</name>
<dbReference type="PANTHER" id="PTHR11006:SF4">
    <property type="entry name" value="PROTEIN ARGININE N-METHYLTRANSFERASE 7"/>
    <property type="match status" value="1"/>
</dbReference>
<accession>A0A6J5L7A5</accession>
<gene>
    <name evidence="1" type="ORF">UFOVP112_234</name>
</gene>
<dbReference type="GO" id="GO:0016274">
    <property type="term" value="F:protein-arginine N-methyltransferase activity"/>
    <property type="evidence" value="ECO:0007669"/>
    <property type="project" value="InterPro"/>
</dbReference>